<dbReference type="OrthoDB" id="9803101at2"/>
<dbReference type="PANTHER" id="PTHR43857">
    <property type="entry name" value="BLR7761 PROTEIN"/>
    <property type="match status" value="1"/>
</dbReference>
<accession>A0A4Z0WEL2</accession>
<keyword evidence="2" id="KW-1185">Reference proteome</keyword>
<reference evidence="1 2" key="1">
    <citation type="submission" date="2019-04" db="EMBL/GenBank/DDBJ databases">
        <title>Natronospirillum operosus gen. nov., sp. nov., a haloalkaliphilic satellite isolated from decaying biomass of laboratory culture of cyanobacterium Geitlerinema sp. and proposal of Natronospirillaceae fam. nov. and Saccharospirillaceae fam. nov.</title>
        <authorList>
            <person name="Kevbrin V."/>
            <person name="Boltyanskaya Y."/>
            <person name="Koziaeva V."/>
            <person name="Grouzdev D.S."/>
            <person name="Park M."/>
            <person name="Cho J."/>
        </authorList>
    </citation>
    <scope>NUCLEOTIDE SEQUENCE [LARGE SCALE GENOMIC DNA]</scope>
    <source>
        <strain evidence="1 2">G-116</strain>
    </source>
</reference>
<evidence type="ECO:0000313" key="2">
    <source>
        <dbReference type="Proteomes" id="UP000297475"/>
    </source>
</evidence>
<dbReference type="EMBL" id="SRMF01000003">
    <property type="protein sequence ID" value="TGG93371.1"/>
    <property type="molecule type" value="Genomic_DNA"/>
</dbReference>
<proteinExistence type="predicted"/>
<sequence>MSEASPHQPSPHQLLHPSHWKAASGYANGFAASGRQVFIGGQIGWNAQQVFETRDLVEQIRQTLDNIVTILAEADGRPEHLVRLTWYVKDKHEYLRRLREVGGAYRSVLGKHFPAMTMVQVADLVEDDAQVEIEATAVIPD</sequence>
<dbReference type="CDD" id="cd00448">
    <property type="entry name" value="YjgF_YER057c_UK114_family"/>
    <property type="match status" value="1"/>
</dbReference>
<dbReference type="Pfam" id="PF01042">
    <property type="entry name" value="Ribonuc_L-PSP"/>
    <property type="match status" value="1"/>
</dbReference>
<dbReference type="PANTHER" id="PTHR43857:SF1">
    <property type="entry name" value="YJGH FAMILY PROTEIN"/>
    <property type="match status" value="1"/>
</dbReference>
<dbReference type="InterPro" id="IPR006175">
    <property type="entry name" value="YjgF/YER057c/UK114"/>
</dbReference>
<dbReference type="RefSeq" id="WP_135483080.1">
    <property type="nucleotide sequence ID" value="NZ_SRMF01000003.1"/>
</dbReference>
<dbReference type="InterPro" id="IPR035959">
    <property type="entry name" value="RutC-like_sf"/>
</dbReference>
<dbReference type="Gene3D" id="3.30.1330.40">
    <property type="entry name" value="RutC-like"/>
    <property type="match status" value="1"/>
</dbReference>
<gene>
    <name evidence="1" type="ORF">E4656_09975</name>
</gene>
<evidence type="ECO:0000313" key="1">
    <source>
        <dbReference type="EMBL" id="TGG93371.1"/>
    </source>
</evidence>
<dbReference type="SUPFAM" id="SSF55298">
    <property type="entry name" value="YjgF-like"/>
    <property type="match status" value="1"/>
</dbReference>
<comment type="caution">
    <text evidence="1">The sequence shown here is derived from an EMBL/GenBank/DDBJ whole genome shotgun (WGS) entry which is preliminary data.</text>
</comment>
<protein>
    <submittedName>
        <fullName evidence="1">RidA family protein</fullName>
    </submittedName>
</protein>
<name>A0A4Z0WEL2_9GAMM</name>
<dbReference type="AlphaFoldDB" id="A0A4Z0WEL2"/>
<dbReference type="Proteomes" id="UP000297475">
    <property type="component" value="Unassembled WGS sequence"/>
</dbReference>
<organism evidence="1 2">
    <name type="scientific">Natronospirillum operosum</name>
    <dbReference type="NCBI Taxonomy" id="2759953"/>
    <lineage>
        <taxon>Bacteria</taxon>
        <taxon>Pseudomonadati</taxon>
        <taxon>Pseudomonadota</taxon>
        <taxon>Gammaproteobacteria</taxon>
        <taxon>Oceanospirillales</taxon>
        <taxon>Natronospirillaceae</taxon>
        <taxon>Natronospirillum</taxon>
    </lineage>
</organism>